<organism evidence="2 3">
    <name type="scientific">Cohnella rhizosphaerae</name>
    <dbReference type="NCBI Taxonomy" id="1457232"/>
    <lineage>
        <taxon>Bacteria</taxon>
        <taxon>Bacillati</taxon>
        <taxon>Bacillota</taxon>
        <taxon>Bacilli</taxon>
        <taxon>Bacillales</taxon>
        <taxon>Paenibacillaceae</taxon>
        <taxon>Cohnella</taxon>
    </lineage>
</organism>
<gene>
    <name evidence="2" type="ORF">OMP40_27890</name>
</gene>
<protein>
    <submittedName>
        <fullName evidence="2">GNAT family N-acetyltransferase</fullName>
        <ecNumber evidence="2">2.3.1.-</ecNumber>
    </submittedName>
</protein>
<proteinExistence type="predicted"/>
<dbReference type="GO" id="GO:0016747">
    <property type="term" value="F:acyltransferase activity, transferring groups other than amino-acyl groups"/>
    <property type="evidence" value="ECO:0007669"/>
    <property type="project" value="InterPro"/>
</dbReference>
<dbReference type="InterPro" id="IPR000182">
    <property type="entry name" value="GNAT_dom"/>
</dbReference>
<keyword evidence="2" id="KW-0012">Acyltransferase</keyword>
<sequence>MNRNETISYRPLTHVKELHSAVELQKTAWSQDTITSMPQMQAAILHGGSVIGAFHESRLIGFNYGFAGYDGQVTYLASHMMAIHPDYRDKGIGMQLKLEQRLWAIQYGYRKIVWTYDPFEARNGYLNLAKLGGIVSRFLPSFYGEDSNGLAIDRFMVEWEILSERVVSAIANPNEVSAEFGDYPELFVLQSDGNRIAGIRNSNQILDNISGCSIPVPRSGKLLKREQPDLFAAWHNHLREHVAEAFSRGFQVVNLVRTNGHSHHYLLEARR</sequence>
<dbReference type="InterPro" id="IPR038764">
    <property type="entry name" value="GNAT_N_AcTrfase_prd"/>
</dbReference>
<keyword evidence="3" id="KW-1185">Reference proteome</keyword>
<dbReference type="Gene3D" id="3.40.630.30">
    <property type="match status" value="1"/>
</dbReference>
<dbReference type="SUPFAM" id="SSF55729">
    <property type="entry name" value="Acyl-CoA N-acyltransferases (Nat)"/>
    <property type="match status" value="1"/>
</dbReference>
<reference evidence="2" key="1">
    <citation type="submission" date="2022-10" db="EMBL/GenBank/DDBJ databases">
        <title>Comparative genomic analysis of Cohnella hashimotonis sp. nov., isolated from the International Space Station.</title>
        <authorList>
            <person name="Simpson A."/>
            <person name="Venkateswaran K."/>
        </authorList>
    </citation>
    <scope>NUCLEOTIDE SEQUENCE</scope>
    <source>
        <strain evidence="2">DSM 28161</strain>
    </source>
</reference>
<dbReference type="CDD" id="cd04301">
    <property type="entry name" value="NAT_SF"/>
    <property type="match status" value="1"/>
</dbReference>
<accession>A0A9X4KWZ0</accession>
<keyword evidence="2" id="KW-0808">Transferase</keyword>
<dbReference type="Proteomes" id="UP001153404">
    <property type="component" value="Unassembled WGS sequence"/>
</dbReference>
<dbReference type="Pfam" id="PF00583">
    <property type="entry name" value="Acetyltransf_1"/>
    <property type="match status" value="1"/>
</dbReference>
<evidence type="ECO:0000313" key="3">
    <source>
        <dbReference type="Proteomes" id="UP001153404"/>
    </source>
</evidence>
<dbReference type="AlphaFoldDB" id="A0A9X4KWZ0"/>
<dbReference type="PROSITE" id="PS51186">
    <property type="entry name" value="GNAT"/>
    <property type="match status" value="1"/>
</dbReference>
<dbReference type="InterPro" id="IPR016181">
    <property type="entry name" value="Acyl_CoA_acyltransferase"/>
</dbReference>
<name>A0A9X4KWZ0_9BACL</name>
<dbReference type="EC" id="2.3.1.-" evidence="2"/>
<evidence type="ECO:0000313" key="2">
    <source>
        <dbReference type="EMBL" id="MDG0812715.1"/>
    </source>
</evidence>
<dbReference type="RefSeq" id="WP_277536170.1">
    <property type="nucleotide sequence ID" value="NZ_JAPDIA010000008.1"/>
</dbReference>
<dbReference type="PANTHER" id="PTHR41700:SF1">
    <property type="entry name" value="N-ACETYLTRANSFERASE DOMAIN-CONTAINING PROTEIN"/>
    <property type="match status" value="1"/>
</dbReference>
<dbReference type="EMBL" id="JAPDIA010000008">
    <property type="protein sequence ID" value="MDG0812715.1"/>
    <property type="molecule type" value="Genomic_DNA"/>
</dbReference>
<dbReference type="PANTHER" id="PTHR41700">
    <property type="entry name" value="GCN5-RELATED N-ACETYLTRANSFERASE"/>
    <property type="match status" value="1"/>
</dbReference>
<feature type="domain" description="N-acetyltransferase" evidence="1">
    <location>
        <begin position="7"/>
        <end position="164"/>
    </location>
</feature>
<evidence type="ECO:0000259" key="1">
    <source>
        <dbReference type="PROSITE" id="PS51186"/>
    </source>
</evidence>
<comment type="caution">
    <text evidence="2">The sequence shown here is derived from an EMBL/GenBank/DDBJ whole genome shotgun (WGS) entry which is preliminary data.</text>
</comment>